<sequence>EKGAHVTEKTSPYPPPTYEVPSILSTSHRESSVSQRDHSTLPTRKVPSRRDENCNRDNANNASSADVNNTGGDSGDNDFNKYCLTRRMSGSQSDSC</sequence>
<feature type="compositionally biased region" description="Low complexity" evidence="1">
    <location>
        <begin position="56"/>
        <end position="69"/>
    </location>
</feature>
<feature type="region of interest" description="Disordered" evidence="1">
    <location>
        <begin position="1"/>
        <end position="96"/>
    </location>
</feature>
<protein>
    <submittedName>
        <fullName evidence="2">14784_t:CDS:1</fullName>
    </submittedName>
</protein>
<dbReference type="AlphaFoldDB" id="A0A9N9I8D7"/>
<gene>
    <name evidence="2" type="ORF">AMORRO_LOCUS13514</name>
</gene>
<feature type="non-terminal residue" evidence="2">
    <location>
        <position position="96"/>
    </location>
</feature>
<evidence type="ECO:0000313" key="2">
    <source>
        <dbReference type="EMBL" id="CAG8723803.1"/>
    </source>
</evidence>
<dbReference type="OrthoDB" id="2426857at2759"/>
<accession>A0A9N9I8D7</accession>
<name>A0A9N9I8D7_9GLOM</name>
<keyword evidence="3" id="KW-1185">Reference proteome</keyword>
<evidence type="ECO:0000256" key="1">
    <source>
        <dbReference type="SAM" id="MobiDB-lite"/>
    </source>
</evidence>
<feature type="compositionally biased region" description="Basic and acidic residues" evidence="1">
    <location>
        <begin position="27"/>
        <end position="39"/>
    </location>
</feature>
<evidence type="ECO:0000313" key="3">
    <source>
        <dbReference type="Proteomes" id="UP000789342"/>
    </source>
</evidence>
<proteinExistence type="predicted"/>
<dbReference type="Proteomes" id="UP000789342">
    <property type="component" value="Unassembled WGS sequence"/>
</dbReference>
<organism evidence="2 3">
    <name type="scientific">Acaulospora morrowiae</name>
    <dbReference type="NCBI Taxonomy" id="94023"/>
    <lineage>
        <taxon>Eukaryota</taxon>
        <taxon>Fungi</taxon>
        <taxon>Fungi incertae sedis</taxon>
        <taxon>Mucoromycota</taxon>
        <taxon>Glomeromycotina</taxon>
        <taxon>Glomeromycetes</taxon>
        <taxon>Diversisporales</taxon>
        <taxon>Acaulosporaceae</taxon>
        <taxon>Acaulospora</taxon>
    </lineage>
</organism>
<reference evidence="2" key="1">
    <citation type="submission" date="2021-06" db="EMBL/GenBank/DDBJ databases">
        <authorList>
            <person name="Kallberg Y."/>
            <person name="Tangrot J."/>
            <person name="Rosling A."/>
        </authorList>
    </citation>
    <scope>NUCLEOTIDE SEQUENCE</scope>
    <source>
        <strain evidence="2">CL551</strain>
    </source>
</reference>
<comment type="caution">
    <text evidence="2">The sequence shown here is derived from an EMBL/GenBank/DDBJ whole genome shotgun (WGS) entry which is preliminary data.</text>
</comment>
<dbReference type="EMBL" id="CAJVPV010023448">
    <property type="protein sequence ID" value="CAG8723803.1"/>
    <property type="molecule type" value="Genomic_DNA"/>
</dbReference>